<proteinExistence type="predicted"/>
<feature type="transmembrane region" description="Helical" evidence="1">
    <location>
        <begin position="40"/>
        <end position="61"/>
    </location>
</feature>
<evidence type="ECO:0000256" key="1">
    <source>
        <dbReference type="SAM" id="Phobius"/>
    </source>
</evidence>
<dbReference type="EMBL" id="LR134481">
    <property type="protein sequence ID" value="VEI30369.1"/>
    <property type="molecule type" value="Genomic_DNA"/>
</dbReference>
<keyword evidence="1" id="KW-0812">Transmembrane</keyword>
<name>A0A3S4VLC2_HAEPA</name>
<feature type="transmembrane region" description="Helical" evidence="1">
    <location>
        <begin position="82"/>
        <end position="100"/>
    </location>
</feature>
<keyword evidence="1" id="KW-1133">Transmembrane helix</keyword>
<gene>
    <name evidence="2" type="ORF">NCTC10665_00878</name>
</gene>
<feature type="transmembrane region" description="Helical" evidence="1">
    <location>
        <begin position="7"/>
        <end position="25"/>
    </location>
</feature>
<sequence>MEREVRGITLFSVLWEIMIFGGFISANELAIKNLVQAYEWLFYFFTAISLLALLCGTSSLYQYTRAKFYWEIVTNTLLGLMLAYYGYFFCASVLTLWGYVSAQKCYFKKEKENGNERTDHQQ</sequence>
<accession>A0A3S4VLC2</accession>
<dbReference type="AlphaFoldDB" id="A0A3S4VLC2"/>
<keyword evidence="1" id="KW-0472">Membrane</keyword>
<reference evidence="2 3" key="1">
    <citation type="submission" date="2018-12" db="EMBL/GenBank/DDBJ databases">
        <authorList>
            <consortium name="Pathogen Informatics"/>
        </authorList>
    </citation>
    <scope>NUCLEOTIDE SEQUENCE [LARGE SCALE GENOMIC DNA]</scope>
    <source>
        <strain evidence="2 3">NCTC10665</strain>
    </source>
</reference>
<organism evidence="2 3">
    <name type="scientific">Haemophilus parainfluenzae</name>
    <dbReference type="NCBI Taxonomy" id="729"/>
    <lineage>
        <taxon>Bacteria</taxon>
        <taxon>Pseudomonadati</taxon>
        <taxon>Pseudomonadota</taxon>
        <taxon>Gammaproteobacteria</taxon>
        <taxon>Pasteurellales</taxon>
        <taxon>Pasteurellaceae</taxon>
        <taxon>Haemophilus</taxon>
    </lineage>
</organism>
<evidence type="ECO:0000313" key="3">
    <source>
        <dbReference type="Proteomes" id="UP000268879"/>
    </source>
</evidence>
<protein>
    <submittedName>
        <fullName evidence="2">Uncharacterized protein</fullName>
    </submittedName>
</protein>
<evidence type="ECO:0000313" key="2">
    <source>
        <dbReference type="EMBL" id="VEI30369.1"/>
    </source>
</evidence>
<dbReference type="Proteomes" id="UP000268879">
    <property type="component" value="Chromosome"/>
</dbReference>